<accession>A0A919L5C8</accession>
<feature type="compositionally biased region" description="Basic and acidic residues" evidence="1">
    <location>
        <begin position="122"/>
        <end position="150"/>
    </location>
</feature>
<dbReference type="AlphaFoldDB" id="A0A919L5C8"/>
<evidence type="ECO:0000313" key="2">
    <source>
        <dbReference type="EMBL" id="GHH85420.1"/>
    </source>
</evidence>
<sequence>MSIGAQLPPTPTFSVPVPVPQISPPPPAPLAPEPRWADAPAPLPPASHRPVVLSTRARELTLDAASPERSPTSSVDSVRAADLRVPGERSLRDAVRDAIPPVFRSAEQPPQPPRVTVNIGRVEVRTTPEPGRSAESRPRPPRRAQPDRAARPLSLGDYLARRTEEGGPR</sequence>
<reference evidence="2" key="1">
    <citation type="journal article" date="2014" name="Int. J. Syst. Evol. Microbiol.">
        <title>Complete genome sequence of Corynebacterium casei LMG S-19264T (=DSM 44701T), isolated from a smear-ripened cheese.</title>
        <authorList>
            <consortium name="US DOE Joint Genome Institute (JGI-PGF)"/>
            <person name="Walter F."/>
            <person name="Albersmeier A."/>
            <person name="Kalinowski J."/>
            <person name="Ruckert C."/>
        </authorList>
    </citation>
    <scope>NUCLEOTIDE SEQUENCE</scope>
    <source>
        <strain evidence="2">CGMCC 4.7403</strain>
    </source>
</reference>
<name>A0A919L5C8_9ACTN</name>
<feature type="region of interest" description="Disordered" evidence="1">
    <location>
        <begin position="1"/>
        <end position="81"/>
    </location>
</feature>
<proteinExistence type="predicted"/>
<organism evidence="2 3">
    <name type="scientific">Streptomyces capitiformicae</name>
    <dbReference type="NCBI Taxonomy" id="2014920"/>
    <lineage>
        <taxon>Bacteria</taxon>
        <taxon>Bacillati</taxon>
        <taxon>Actinomycetota</taxon>
        <taxon>Actinomycetes</taxon>
        <taxon>Kitasatosporales</taxon>
        <taxon>Streptomycetaceae</taxon>
        <taxon>Streptomyces</taxon>
    </lineage>
</organism>
<feature type="compositionally biased region" description="Pro residues" evidence="1">
    <location>
        <begin position="17"/>
        <end position="32"/>
    </location>
</feature>
<dbReference type="EMBL" id="BNAT01000005">
    <property type="protein sequence ID" value="GHH85420.1"/>
    <property type="molecule type" value="Genomic_DNA"/>
</dbReference>
<evidence type="ECO:0000313" key="3">
    <source>
        <dbReference type="Proteomes" id="UP000603227"/>
    </source>
</evidence>
<protein>
    <submittedName>
        <fullName evidence="2">Uncharacterized protein</fullName>
    </submittedName>
</protein>
<feature type="compositionally biased region" description="Basic and acidic residues" evidence="1">
    <location>
        <begin position="159"/>
        <end position="169"/>
    </location>
</feature>
<keyword evidence="3" id="KW-1185">Reference proteome</keyword>
<evidence type="ECO:0000256" key="1">
    <source>
        <dbReference type="SAM" id="MobiDB-lite"/>
    </source>
</evidence>
<feature type="region of interest" description="Disordered" evidence="1">
    <location>
        <begin position="101"/>
        <end position="169"/>
    </location>
</feature>
<reference evidence="2" key="2">
    <citation type="submission" date="2020-09" db="EMBL/GenBank/DDBJ databases">
        <authorList>
            <person name="Sun Q."/>
            <person name="Zhou Y."/>
        </authorList>
    </citation>
    <scope>NUCLEOTIDE SEQUENCE</scope>
    <source>
        <strain evidence="2">CGMCC 4.7403</strain>
    </source>
</reference>
<dbReference type="Proteomes" id="UP000603227">
    <property type="component" value="Unassembled WGS sequence"/>
</dbReference>
<gene>
    <name evidence="2" type="ORF">GCM10017771_18210</name>
</gene>
<comment type="caution">
    <text evidence="2">The sequence shown here is derived from an EMBL/GenBank/DDBJ whole genome shotgun (WGS) entry which is preliminary data.</text>
</comment>